<feature type="domain" description="Agd3 C-terminal" evidence="4">
    <location>
        <begin position="858"/>
        <end position="913"/>
    </location>
</feature>
<sequence>MRSLTPPRTLPSLSLFSLALLFLALAQSPATAAPLRERQTQTPTQWCNTQQATYGPVYPESSGGSWGKLTDTATRNTWTSYDCDSLLDSDSVICPNLVSAYGLTVVNKKVTSWGTMPSYTVVWKYWNNTECTDFLPASTTTRRITTTTLLAAATTTAKPATSTTALAATTTKAVTSTTAGLATPTTTATVQAASTTPAAKTSTTTRAAVTTTVAGQSTTSTVTKATTTTTATQTKTQSTTVVTTTKASTTLTSTTIRSTTASTSTTVRTTTTSTSTTVRTTTTLKQTTTALPSAKTFSLGHRVMIITVSGGAYEAAAILGLRSYGIPYDVFVGAPGAVVDGNGAPKYSLIVFTTQAAINALSAGQANTLTTYETTYSIRRVVLGGAPTSADGTSGTGSGVTESVTFAPAFAALAGLAGGATVDTSGLYHYPSTITNTAIATPVLYFGSAVGGVVVKPGAGREVMALYLDFGDWSTTSLLINHIWIQWGTRGVFQGNRRVVFQPQVDDLFLNTENYFNAAVTFRARPEDITALFAWQDDLNSRLPAGSSFKLEFAFNGNGILDKIASPLLIDIDTERHVDINYIKPLGTGTNRWPASFSTAWTSLASDPLFAFFTASDANQNRVNWLTHTFTHEDLNEATTYDVKNEIEVNVMMAQKLGLVGKAWWSGASIVTPAISGLFNGDVLAALTSHGIITAVGDNSRSNLVPSNRYVEWLSTPASSNYNGFHVIPRYPTEVYYTSDTVDQNVQIYNSIYAAQLGTSNWNQILAREAQRLVPVLLGLRHDPHMFHQANLRNSDQPTVTVGGKTGKLGILQQWVEYIVSKYLALVTWPMQGFKMDDLAQLYREREARESCGIATTFNVANGYLSSVTVSTGGSCKVGVTLPPGFSPGSGSWTTEKVGNDPVTVWVSMSAGGSTTIPLQGGFPWVTA</sequence>
<dbReference type="Pfam" id="PF25116">
    <property type="entry name" value="CBM87_Agd3"/>
    <property type="match status" value="1"/>
</dbReference>
<gene>
    <name evidence="5" type="ORF">M427DRAFT_134956</name>
</gene>
<dbReference type="InterPro" id="IPR056827">
    <property type="entry name" value="CBM87_Agd3"/>
</dbReference>
<reference evidence="5 6" key="1">
    <citation type="journal article" date="2015" name="Genome Biol. Evol.">
        <title>Phylogenomic analyses indicate that early fungi evolved digesting cell walls of algal ancestors of land plants.</title>
        <authorList>
            <person name="Chang Y."/>
            <person name="Wang S."/>
            <person name="Sekimoto S."/>
            <person name="Aerts A.L."/>
            <person name="Choi C."/>
            <person name="Clum A."/>
            <person name="LaButti K.M."/>
            <person name="Lindquist E.A."/>
            <person name="Yee Ngan C."/>
            <person name="Ohm R.A."/>
            <person name="Salamov A.A."/>
            <person name="Grigoriev I.V."/>
            <person name="Spatafora J.W."/>
            <person name="Berbee M.L."/>
        </authorList>
    </citation>
    <scope>NUCLEOTIDE SEQUENCE [LARGE SCALE GENOMIC DNA]</scope>
    <source>
        <strain evidence="5 6">JEL478</strain>
    </source>
</reference>
<feature type="domain" description="Agd3 deacetylase" evidence="2">
    <location>
        <begin position="501"/>
        <end position="855"/>
    </location>
</feature>
<dbReference type="PANTHER" id="PTHR31002:SF34">
    <property type="entry name" value="CELL WALL PROTEIN CWP1-RELATED"/>
    <property type="match status" value="1"/>
</dbReference>
<dbReference type="InterPro" id="IPR056826">
    <property type="entry name" value="Agd3_CE"/>
</dbReference>
<name>A0A139AFZ5_GONPJ</name>
<evidence type="ECO:0000313" key="5">
    <source>
        <dbReference type="EMBL" id="KXS15716.1"/>
    </source>
</evidence>
<dbReference type="STRING" id="1344416.A0A139AFZ5"/>
<organism evidence="5 6">
    <name type="scientific">Gonapodya prolifera (strain JEL478)</name>
    <name type="common">Monoblepharis prolifera</name>
    <dbReference type="NCBI Taxonomy" id="1344416"/>
    <lineage>
        <taxon>Eukaryota</taxon>
        <taxon>Fungi</taxon>
        <taxon>Fungi incertae sedis</taxon>
        <taxon>Chytridiomycota</taxon>
        <taxon>Chytridiomycota incertae sedis</taxon>
        <taxon>Monoblepharidomycetes</taxon>
        <taxon>Monoblepharidales</taxon>
        <taxon>Gonapodyaceae</taxon>
        <taxon>Gonapodya</taxon>
    </lineage>
</organism>
<proteinExistence type="predicted"/>
<keyword evidence="1" id="KW-0732">Signal</keyword>
<dbReference type="PANTHER" id="PTHR31002">
    <property type="entry name" value="SERIPAUPERIN"/>
    <property type="match status" value="1"/>
</dbReference>
<feature type="signal peptide" evidence="1">
    <location>
        <begin position="1"/>
        <end position="32"/>
    </location>
</feature>
<evidence type="ECO:0000256" key="1">
    <source>
        <dbReference type="SAM" id="SignalP"/>
    </source>
</evidence>
<feature type="chain" id="PRO_5007296151" evidence="1">
    <location>
        <begin position="33"/>
        <end position="928"/>
    </location>
</feature>
<dbReference type="EMBL" id="KQ965760">
    <property type="protein sequence ID" value="KXS15716.1"/>
    <property type="molecule type" value="Genomic_DNA"/>
</dbReference>
<evidence type="ECO:0000313" key="6">
    <source>
        <dbReference type="Proteomes" id="UP000070544"/>
    </source>
</evidence>
<dbReference type="Pfam" id="PF25115">
    <property type="entry name" value="Agd3_CE"/>
    <property type="match status" value="1"/>
</dbReference>
<dbReference type="Pfam" id="PF25117">
    <property type="entry name" value="Agd3_C"/>
    <property type="match status" value="1"/>
</dbReference>
<feature type="domain" description="Agd3 CBM87" evidence="3">
    <location>
        <begin position="302"/>
        <end position="487"/>
    </location>
</feature>
<keyword evidence="6" id="KW-1185">Reference proteome</keyword>
<dbReference type="Proteomes" id="UP000070544">
    <property type="component" value="Unassembled WGS sequence"/>
</dbReference>
<evidence type="ECO:0000259" key="2">
    <source>
        <dbReference type="Pfam" id="PF25115"/>
    </source>
</evidence>
<dbReference type="AlphaFoldDB" id="A0A139AFZ5"/>
<evidence type="ECO:0000259" key="3">
    <source>
        <dbReference type="Pfam" id="PF25116"/>
    </source>
</evidence>
<evidence type="ECO:0000259" key="4">
    <source>
        <dbReference type="Pfam" id="PF25117"/>
    </source>
</evidence>
<protein>
    <submittedName>
        <fullName evidence="5">Uncharacterized protein</fullName>
    </submittedName>
</protein>
<dbReference type="InterPro" id="IPR056825">
    <property type="entry name" value="Agd3_C"/>
</dbReference>
<dbReference type="OrthoDB" id="5151256at2759"/>
<dbReference type="OMA" id="IVENDHI"/>
<dbReference type="InterPro" id="IPR050788">
    <property type="entry name" value="Yeast_SRP1/TIP1_CWP"/>
</dbReference>
<accession>A0A139AFZ5</accession>